<evidence type="ECO:0000313" key="15">
    <source>
        <dbReference type="Proteomes" id="UP000289952"/>
    </source>
</evidence>
<keyword evidence="11 12" id="KW-0804">Transcription</keyword>
<dbReference type="GO" id="GO:0006269">
    <property type="term" value="P:DNA replication, synthesis of primer"/>
    <property type="evidence" value="ECO:0007669"/>
    <property type="project" value="UniProtKB-UniRule"/>
</dbReference>
<dbReference type="NCBIfam" id="TIGR01391">
    <property type="entry name" value="dnaG"/>
    <property type="match status" value="1"/>
</dbReference>
<dbReference type="InterPro" id="IPR034151">
    <property type="entry name" value="TOPRIM_DnaG_bac"/>
</dbReference>
<accession>A0A449AFG2</accession>
<dbReference type="SMART" id="SM00400">
    <property type="entry name" value="ZnF_CHCC"/>
    <property type="match status" value="1"/>
</dbReference>
<feature type="zinc finger region" description="CHC2-type" evidence="12">
    <location>
        <begin position="40"/>
        <end position="64"/>
    </location>
</feature>
<dbReference type="InterPro" id="IPR013264">
    <property type="entry name" value="DNAG_N"/>
</dbReference>
<evidence type="ECO:0000256" key="12">
    <source>
        <dbReference type="HAMAP-Rule" id="MF_00974"/>
    </source>
</evidence>
<keyword evidence="8 12" id="KW-0862">Zinc</keyword>
<dbReference type="GO" id="GO:0005737">
    <property type="term" value="C:cytoplasm"/>
    <property type="evidence" value="ECO:0007669"/>
    <property type="project" value="TreeGrafter"/>
</dbReference>
<keyword evidence="10 12" id="KW-0238">DNA-binding</keyword>
<evidence type="ECO:0000256" key="9">
    <source>
        <dbReference type="ARBA" id="ARBA00022842"/>
    </source>
</evidence>
<dbReference type="InterPro" id="IPR006171">
    <property type="entry name" value="TOPRIM_dom"/>
</dbReference>
<dbReference type="PROSITE" id="PS50880">
    <property type="entry name" value="TOPRIM"/>
    <property type="match status" value="1"/>
</dbReference>
<dbReference type="SMART" id="SM00493">
    <property type="entry name" value="TOPRIM"/>
    <property type="match status" value="1"/>
</dbReference>
<dbReference type="InterPro" id="IPR030846">
    <property type="entry name" value="DnaG_bac"/>
</dbReference>
<gene>
    <name evidence="12 14" type="primary">dnaG</name>
    <name evidence="14" type="ORF">NCTC10118_00756</name>
</gene>
<sequence length="620" mass="72867">MTQIDFKEINQLILEKTDIVQVISNFISLTKKGNNYLGLCPFHQDINPSFTVSSVKGIYKCFSCSESGNVITFIKKHLNKNYLETLEYFSNELSLNLDLSNNKETNLRTKTEEETQILELLNVANSFFKIKVTSNLKAQEYLKTRGIFDPEIRKKFSIGYAPYDELLTYLNNSVNYSNDLILRAGLINNNLHEIFRNRITFGIKNEFNEIVGFSARSLEPEQKPKYINSPETFLFNKSKILYNIHNALVAAQSTKELILVEGFMDVIAFDKAKIENVVALMGTALTDQQVALIKQFRITLFLDNDQAGQSATVRSIKTLLKNKVKEIFVAYNSYNKDPDEILNSEGVDALRYLLSQKKSFIDFLYDYYVNLNNLRNNADFKNLKNFNSEISQYLTLMNYDQKSYFTTKFKNEFNYDLMENLNQTELMHKELNNFAQLDFEQYYENYNIDNLIKRNEQKFNDFMANNIRIKFLIYFILKPEFAKRFYELDNSSILYCKPENFANVYNDIKTKTFQYLDLDLGSENDLVFNIQKQMHRKVFELIKSYNQNFSELDLQKFYLTYTNKIMHNLQESNGKVSLTPLIKELLESYKTENKKFNITPSIKNYNNLIKELKRFKEIKL</sequence>
<evidence type="ECO:0000256" key="11">
    <source>
        <dbReference type="ARBA" id="ARBA00023163"/>
    </source>
</evidence>
<keyword evidence="1 12" id="KW-0240">DNA-directed RNA polymerase</keyword>
<evidence type="ECO:0000256" key="10">
    <source>
        <dbReference type="ARBA" id="ARBA00023125"/>
    </source>
</evidence>
<dbReference type="OrthoDB" id="9803773at2"/>
<dbReference type="GO" id="GO:0008270">
    <property type="term" value="F:zinc ion binding"/>
    <property type="evidence" value="ECO:0007669"/>
    <property type="project" value="UniProtKB-UniRule"/>
</dbReference>
<keyword evidence="5 12" id="KW-0235">DNA replication</keyword>
<proteinExistence type="inferred from homology"/>
<dbReference type="InterPro" id="IPR037068">
    <property type="entry name" value="DNA_primase_core_N_sf"/>
</dbReference>
<dbReference type="HAMAP" id="MF_00974">
    <property type="entry name" value="DNA_primase_DnaG"/>
    <property type="match status" value="1"/>
</dbReference>
<comment type="cofactor">
    <cofactor evidence="12">
        <name>Zn(2+)</name>
        <dbReference type="ChEBI" id="CHEBI:29105"/>
    </cofactor>
    <text evidence="12">Binds 1 zinc ion per monomer.</text>
</comment>
<evidence type="ECO:0000256" key="8">
    <source>
        <dbReference type="ARBA" id="ARBA00022833"/>
    </source>
</evidence>
<keyword evidence="15" id="KW-1185">Reference proteome</keyword>
<name>A0A449AFG2_9BACT</name>
<dbReference type="Gene3D" id="3.90.980.10">
    <property type="entry name" value="DNA primase, catalytic core, N-terminal domain"/>
    <property type="match status" value="1"/>
</dbReference>
<evidence type="ECO:0000259" key="13">
    <source>
        <dbReference type="PROSITE" id="PS50880"/>
    </source>
</evidence>
<evidence type="ECO:0000256" key="3">
    <source>
        <dbReference type="ARBA" id="ARBA00022679"/>
    </source>
</evidence>
<evidence type="ECO:0000256" key="7">
    <source>
        <dbReference type="ARBA" id="ARBA00022771"/>
    </source>
</evidence>
<dbReference type="EC" id="2.7.7.101" evidence="12"/>
<dbReference type="Pfam" id="PF01807">
    <property type="entry name" value="Zn_ribbon_DnaG"/>
    <property type="match status" value="1"/>
</dbReference>
<keyword evidence="9" id="KW-0460">Magnesium</keyword>
<evidence type="ECO:0000256" key="1">
    <source>
        <dbReference type="ARBA" id="ARBA00022478"/>
    </source>
</evidence>
<organism evidence="14 15">
    <name type="scientific">Mycoplasmopsis bovirhinis</name>
    <dbReference type="NCBI Taxonomy" id="29553"/>
    <lineage>
        <taxon>Bacteria</taxon>
        <taxon>Bacillati</taxon>
        <taxon>Mycoplasmatota</taxon>
        <taxon>Mycoplasmoidales</taxon>
        <taxon>Metamycoplasmataceae</taxon>
        <taxon>Mycoplasmopsis</taxon>
    </lineage>
</organism>
<dbReference type="PANTHER" id="PTHR30313">
    <property type="entry name" value="DNA PRIMASE"/>
    <property type="match status" value="1"/>
</dbReference>
<dbReference type="RefSeq" id="WP_129621883.1">
    <property type="nucleotide sequence ID" value="NZ_LR214972.1"/>
</dbReference>
<dbReference type="GO" id="GO:0003899">
    <property type="term" value="F:DNA-directed RNA polymerase activity"/>
    <property type="evidence" value="ECO:0007669"/>
    <property type="project" value="UniProtKB-UniRule"/>
</dbReference>
<dbReference type="EMBL" id="LR214972">
    <property type="protein sequence ID" value="VEU63702.1"/>
    <property type="molecule type" value="Genomic_DNA"/>
</dbReference>
<dbReference type="GO" id="GO:0003677">
    <property type="term" value="F:DNA binding"/>
    <property type="evidence" value="ECO:0007669"/>
    <property type="project" value="UniProtKB-KW"/>
</dbReference>
<keyword evidence="7 12" id="KW-0863">Zinc-finger</keyword>
<dbReference type="GO" id="GO:0000428">
    <property type="term" value="C:DNA-directed RNA polymerase complex"/>
    <property type="evidence" value="ECO:0007669"/>
    <property type="project" value="UniProtKB-KW"/>
</dbReference>
<dbReference type="Proteomes" id="UP000289952">
    <property type="component" value="Chromosome"/>
</dbReference>
<comment type="subunit">
    <text evidence="12">Monomer. Interacts with DnaB.</text>
</comment>
<keyword evidence="6 12" id="KW-0479">Metal-binding</keyword>
<evidence type="ECO:0000313" key="14">
    <source>
        <dbReference type="EMBL" id="VEU63702.1"/>
    </source>
</evidence>
<dbReference type="PANTHER" id="PTHR30313:SF2">
    <property type="entry name" value="DNA PRIMASE"/>
    <property type="match status" value="1"/>
</dbReference>
<comment type="similarity">
    <text evidence="12">Belongs to the DnaG primase family.</text>
</comment>
<evidence type="ECO:0000256" key="6">
    <source>
        <dbReference type="ARBA" id="ARBA00022723"/>
    </source>
</evidence>
<dbReference type="SUPFAM" id="SSF57783">
    <property type="entry name" value="Zinc beta-ribbon"/>
    <property type="match status" value="1"/>
</dbReference>
<keyword evidence="4 12" id="KW-0548">Nucleotidyltransferase</keyword>
<keyword evidence="3 12" id="KW-0808">Transferase</keyword>
<dbReference type="CDD" id="cd03364">
    <property type="entry name" value="TOPRIM_DnaG_primases"/>
    <property type="match status" value="1"/>
</dbReference>
<dbReference type="AlphaFoldDB" id="A0A449AFG2"/>
<dbReference type="InterPro" id="IPR006295">
    <property type="entry name" value="DNA_primase_DnaG"/>
</dbReference>
<comment type="catalytic activity">
    <reaction evidence="12">
        <text>ssDNA + n NTP = ssDNA/pppN(pN)n-1 hybrid + (n-1) diphosphate.</text>
        <dbReference type="EC" id="2.7.7.101"/>
    </reaction>
</comment>
<dbReference type="SUPFAM" id="SSF56731">
    <property type="entry name" value="DNA primase core"/>
    <property type="match status" value="1"/>
</dbReference>
<keyword evidence="2 12" id="KW-0639">Primosome</keyword>
<comment type="function">
    <text evidence="12">RNA polymerase that catalyzes the synthesis of short RNA molecules used as primers for DNA polymerase during DNA replication.</text>
</comment>
<protein>
    <recommendedName>
        <fullName evidence="12">DNA primase</fullName>
        <ecNumber evidence="12">2.7.7.101</ecNumber>
    </recommendedName>
</protein>
<dbReference type="Gene3D" id="3.90.580.10">
    <property type="entry name" value="Zinc finger, CHC2-type domain"/>
    <property type="match status" value="1"/>
</dbReference>
<reference evidence="14 15" key="1">
    <citation type="submission" date="2019-01" db="EMBL/GenBank/DDBJ databases">
        <authorList>
            <consortium name="Pathogen Informatics"/>
        </authorList>
    </citation>
    <scope>NUCLEOTIDE SEQUENCE [LARGE SCALE GENOMIC DNA]</scope>
    <source>
        <strain evidence="14 15">NCTC10118</strain>
    </source>
</reference>
<evidence type="ECO:0000256" key="4">
    <source>
        <dbReference type="ARBA" id="ARBA00022695"/>
    </source>
</evidence>
<dbReference type="Pfam" id="PF08275">
    <property type="entry name" value="DNAG_N"/>
    <property type="match status" value="1"/>
</dbReference>
<evidence type="ECO:0000256" key="2">
    <source>
        <dbReference type="ARBA" id="ARBA00022515"/>
    </source>
</evidence>
<dbReference type="Gene3D" id="3.40.1360.10">
    <property type="match status" value="1"/>
</dbReference>
<dbReference type="InterPro" id="IPR002694">
    <property type="entry name" value="Znf_CHC2"/>
</dbReference>
<dbReference type="Pfam" id="PF13155">
    <property type="entry name" value="Toprim_2"/>
    <property type="match status" value="1"/>
</dbReference>
<dbReference type="InterPro" id="IPR050219">
    <property type="entry name" value="DnaG_primase"/>
</dbReference>
<dbReference type="InterPro" id="IPR036977">
    <property type="entry name" value="DNA_primase_Znf_CHC2"/>
</dbReference>
<feature type="domain" description="Toprim" evidence="13">
    <location>
        <begin position="255"/>
        <end position="334"/>
    </location>
</feature>
<dbReference type="GO" id="GO:1990077">
    <property type="term" value="C:primosome complex"/>
    <property type="evidence" value="ECO:0007669"/>
    <property type="project" value="UniProtKB-KW"/>
</dbReference>
<evidence type="ECO:0000256" key="5">
    <source>
        <dbReference type="ARBA" id="ARBA00022705"/>
    </source>
</evidence>
<comment type="domain">
    <text evidence="12">Contains an N-terminal zinc-binding domain, a central core domain that contains the primase activity, and a C-terminal DnaB-binding domain.</text>
</comment>